<evidence type="ECO:0000313" key="3">
    <source>
        <dbReference type="Proteomes" id="UP000216682"/>
    </source>
</evidence>
<feature type="transmembrane region" description="Helical" evidence="1">
    <location>
        <begin position="117"/>
        <end position="137"/>
    </location>
</feature>
<evidence type="ECO:0000313" key="2">
    <source>
        <dbReference type="EMBL" id="OZT78583.1"/>
    </source>
</evidence>
<dbReference type="EMBL" id="NPEZ01000001">
    <property type="protein sequence ID" value="OZT78583.1"/>
    <property type="molecule type" value="Genomic_DNA"/>
</dbReference>
<comment type="caution">
    <text evidence="2">The sequence shown here is derived from an EMBL/GenBank/DDBJ whole genome shotgun (WGS) entry which is preliminary data.</text>
</comment>
<evidence type="ECO:0000256" key="1">
    <source>
        <dbReference type="SAM" id="Phobius"/>
    </source>
</evidence>
<feature type="transmembrane region" description="Helical" evidence="1">
    <location>
        <begin position="45"/>
        <end position="64"/>
    </location>
</feature>
<name>A0A265EAG7_9STAP</name>
<sequence length="140" mass="15936">MKVQETKFQNHKMKTWTPYFIIACGFIGATIGSFLAYFIQGEFPYSVMIGAAVASFILCVIQFIKQTSKKDRLPEADERTIKNLKRYFAATSHLTVGVLFISLTAFTLIGYDSVPLLYLWILFFSYIWIGGIGAIIVKRR</sequence>
<reference evidence="2 3" key="1">
    <citation type="submission" date="2017-07" db="EMBL/GenBank/DDBJ databases">
        <title>Shotgun whole genome sequences of three halophilic bacterial isolates.</title>
        <authorList>
            <person name="Pozzo T."/>
            <person name="Higdon S.M."/>
            <person name="Quillaguaman J."/>
        </authorList>
    </citation>
    <scope>NUCLEOTIDE SEQUENCE [LARGE SCALE GENOMIC DNA]</scope>
    <source>
        <strain evidence="2 3">BU-1</strain>
    </source>
</reference>
<dbReference type="Proteomes" id="UP000216682">
    <property type="component" value="Unassembled WGS sequence"/>
</dbReference>
<keyword evidence="1" id="KW-0812">Transmembrane</keyword>
<dbReference type="AlphaFoldDB" id="A0A265EAG7"/>
<feature type="transmembrane region" description="Helical" evidence="1">
    <location>
        <begin position="20"/>
        <end position="39"/>
    </location>
</feature>
<dbReference type="RefSeq" id="WP_094905970.1">
    <property type="nucleotide sequence ID" value="NZ_BMCA01000001.1"/>
</dbReference>
<gene>
    <name evidence="2" type="ORF">CFN03_04710</name>
</gene>
<evidence type="ECO:0008006" key="4">
    <source>
        <dbReference type="Google" id="ProtNLM"/>
    </source>
</evidence>
<accession>A0A265EAG7</accession>
<protein>
    <recommendedName>
        <fullName evidence="4">DUF2178 domain-containing protein</fullName>
    </recommendedName>
</protein>
<proteinExistence type="predicted"/>
<feature type="transmembrane region" description="Helical" evidence="1">
    <location>
        <begin position="87"/>
        <end position="111"/>
    </location>
</feature>
<organism evidence="2 3">
    <name type="scientific">Salinicoccus roseus</name>
    <dbReference type="NCBI Taxonomy" id="45670"/>
    <lineage>
        <taxon>Bacteria</taxon>
        <taxon>Bacillati</taxon>
        <taxon>Bacillota</taxon>
        <taxon>Bacilli</taxon>
        <taxon>Bacillales</taxon>
        <taxon>Staphylococcaceae</taxon>
        <taxon>Salinicoccus</taxon>
    </lineage>
</organism>
<keyword evidence="1" id="KW-1133">Transmembrane helix</keyword>
<keyword evidence="1" id="KW-0472">Membrane</keyword>